<keyword evidence="4" id="KW-1185">Reference proteome</keyword>
<comment type="subcellular location">
    <subcellularLocation>
        <location evidence="2">Cytoplasm</location>
    </subcellularLocation>
</comment>
<keyword evidence="1 2" id="KW-0690">Ribosome biogenesis</keyword>
<keyword evidence="2" id="KW-0963">Cytoplasm</keyword>
<dbReference type="HAMAP" id="MF_00003">
    <property type="entry name" value="RbfA"/>
    <property type="match status" value="1"/>
</dbReference>
<dbReference type="GO" id="GO:0005737">
    <property type="term" value="C:cytoplasm"/>
    <property type="evidence" value="ECO:0007669"/>
    <property type="project" value="UniProtKB-SubCell"/>
</dbReference>
<organism evidence="3 4">
    <name type="scientific">Actinomarinicola tropica</name>
    <dbReference type="NCBI Taxonomy" id="2789776"/>
    <lineage>
        <taxon>Bacteria</taxon>
        <taxon>Bacillati</taxon>
        <taxon>Actinomycetota</taxon>
        <taxon>Acidimicrobiia</taxon>
        <taxon>Acidimicrobiales</taxon>
        <taxon>Iamiaceae</taxon>
        <taxon>Actinomarinicola</taxon>
    </lineage>
</organism>
<dbReference type="InterPro" id="IPR020053">
    <property type="entry name" value="Ribosome-bd_factorA_CS"/>
</dbReference>
<dbReference type="GO" id="GO:0030490">
    <property type="term" value="P:maturation of SSU-rRNA"/>
    <property type="evidence" value="ECO:0007669"/>
    <property type="project" value="UniProtKB-UniRule"/>
</dbReference>
<accession>A0A5Q2RGW7</accession>
<dbReference type="RefSeq" id="WP_153758982.1">
    <property type="nucleotide sequence ID" value="NZ_CP045851.1"/>
</dbReference>
<dbReference type="Pfam" id="PF02033">
    <property type="entry name" value="RBFA"/>
    <property type="match status" value="1"/>
</dbReference>
<comment type="subunit">
    <text evidence="2">Monomer. Binds 30S ribosomal subunits, but not 50S ribosomal subunits or 70S ribosomes.</text>
</comment>
<comment type="function">
    <text evidence="2">One of several proteins that assist in the late maturation steps of the functional core of the 30S ribosomal subunit. Associates with free 30S ribosomal subunits (but not with 30S subunits that are part of 70S ribosomes or polysomes). Required for efficient processing of 16S rRNA. May interact with the 5'-terminal helix region of 16S rRNA.</text>
</comment>
<dbReference type="AlphaFoldDB" id="A0A5Q2RGW7"/>
<evidence type="ECO:0000313" key="3">
    <source>
        <dbReference type="EMBL" id="QGG94874.1"/>
    </source>
</evidence>
<dbReference type="EMBL" id="CP045851">
    <property type="protein sequence ID" value="QGG94874.1"/>
    <property type="molecule type" value="Genomic_DNA"/>
</dbReference>
<evidence type="ECO:0000256" key="2">
    <source>
        <dbReference type="HAMAP-Rule" id="MF_00003"/>
    </source>
</evidence>
<name>A0A5Q2RGW7_9ACTN</name>
<sequence length="139" mass="15786">MSKHRSNARHYPRTARLKELFREILAEELERIDDPRLEMVTVIEVDVDAALDRATLYFTAPHDPDDLDAAAIDAEALDALRAHRGRLQRALGREARIKRVPELGFEVDEVTRGAARIEEILRELPELADGEHEPADDEA</sequence>
<comment type="similarity">
    <text evidence="2">Belongs to the RbfA family.</text>
</comment>
<dbReference type="SUPFAM" id="SSF89919">
    <property type="entry name" value="Ribosome-binding factor A, RbfA"/>
    <property type="match status" value="1"/>
</dbReference>
<dbReference type="InterPro" id="IPR023799">
    <property type="entry name" value="RbfA_dom_sf"/>
</dbReference>
<evidence type="ECO:0000256" key="1">
    <source>
        <dbReference type="ARBA" id="ARBA00022517"/>
    </source>
</evidence>
<reference evidence="3 4" key="1">
    <citation type="submission" date="2019-11" db="EMBL/GenBank/DDBJ databases">
        <authorList>
            <person name="He Y."/>
        </authorList>
    </citation>
    <scope>NUCLEOTIDE SEQUENCE [LARGE SCALE GENOMIC DNA]</scope>
    <source>
        <strain evidence="3 4">SCSIO 58843</strain>
    </source>
</reference>
<dbReference type="PROSITE" id="PS01319">
    <property type="entry name" value="RBFA"/>
    <property type="match status" value="1"/>
</dbReference>
<gene>
    <name evidence="2" type="primary">rbfA</name>
    <name evidence="3" type="ORF">GH723_06995</name>
</gene>
<dbReference type="InterPro" id="IPR015946">
    <property type="entry name" value="KH_dom-like_a/b"/>
</dbReference>
<proteinExistence type="inferred from homology"/>
<dbReference type="InterPro" id="IPR000238">
    <property type="entry name" value="RbfA"/>
</dbReference>
<dbReference type="KEGG" id="atq:GH723_06995"/>
<evidence type="ECO:0000313" key="4">
    <source>
        <dbReference type="Proteomes" id="UP000334019"/>
    </source>
</evidence>
<dbReference type="Proteomes" id="UP000334019">
    <property type="component" value="Chromosome"/>
</dbReference>
<protein>
    <recommendedName>
        <fullName evidence="2">Ribosome-binding factor A</fullName>
    </recommendedName>
</protein>
<dbReference type="Gene3D" id="3.30.300.20">
    <property type="match status" value="1"/>
</dbReference>